<dbReference type="EMBL" id="QBKN01000021">
    <property type="protein sequence ID" value="PTX45493.1"/>
    <property type="molecule type" value="Genomic_DNA"/>
</dbReference>
<dbReference type="GO" id="GO:0043565">
    <property type="term" value="F:sequence-specific DNA binding"/>
    <property type="evidence" value="ECO:0007669"/>
    <property type="project" value="TreeGrafter"/>
</dbReference>
<keyword evidence="3" id="KW-1185">Reference proteome</keyword>
<dbReference type="Gene3D" id="3.30.70.1290">
    <property type="entry name" value="Transposase IS200-like"/>
    <property type="match status" value="1"/>
</dbReference>
<dbReference type="SMART" id="SM01321">
    <property type="entry name" value="Y1_Tnp"/>
    <property type="match status" value="1"/>
</dbReference>
<dbReference type="PANTHER" id="PTHR36966:SF1">
    <property type="entry name" value="REP-ASSOCIATED TYROSINE TRANSPOSASE"/>
    <property type="match status" value="1"/>
</dbReference>
<dbReference type="InterPro" id="IPR002686">
    <property type="entry name" value="Transposase_17"/>
</dbReference>
<evidence type="ECO:0000313" key="2">
    <source>
        <dbReference type="EMBL" id="PTX45493.1"/>
    </source>
</evidence>
<dbReference type="Proteomes" id="UP000244069">
    <property type="component" value="Unassembled WGS sequence"/>
</dbReference>
<dbReference type="AlphaFoldDB" id="A0A2T6ANU4"/>
<dbReference type="OrthoDB" id="9794403at2"/>
<reference evidence="2 3" key="1">
    <citation type="submission" date="2018-04" db="EMBL/GenBank/DDBJ databases">
        <title>Genomic Encyclopedia of Archaeal and Bacterial Type Strains, Phase II (KMG-II): from individual species to whole genera.</title>
        <authorList>
            <person name="Goeker M."/>
        </authorList>
    </citation>
    <scope>NUCLEOTIDE SEQUENCE [LARGE SCALE GENOMIC DNA]</scope>
    <source>
        <strain evidence="2 3">DSM 29329</strain>
    </source>
</reference>
<proteinExistence type="predicted"/>
<dbReference type="InterPro" id="IPR052715">
    <property type="entry name" value="RAYT_transposase"/>
</dbReference>
<name>A0A2T6ANU4_9RHOB</name>
<comment type="caution">
    <text evidence="2">The sequence shown here is derived from an EMBL/GenBank/DDBJ whole genome shotgun (WGS) entry which is preliminary data.</text>
</comment>
<sequence length="161" mass="18843">MPNYIRPRAPGATIFFTVTLAERGSDLLVREIDRLRGAVVATRRERPFAVDAWVVLPDHMHCVWTLPEGDRDFPTRWRLIKSRFSRGLPKGPLRASHVARMERGIWQRRYWEHHIRNAEDYAAHVQYCWHSPVKHGFVTCPEAWPYSSIHRSTDATPHARP</sequence>
<dbReference type="PANTHER" id="PTHR36966">
    <property type="entry name" value="REP-ASSOCIATED TYROSINE TRANSPOSASE"/>
    <property type="match status" value="1"/>
</dbReference>
<dbReference type="SUPFAM" id="SSF143422">
    <property type="entry name" value="Transposase IS200-like"/>
    <property type="match status" value="1"/>
</dbReference>
<evidence type="ECO:0000313" key="3">
    <source>
        <dbReference type="Proteomes" id="UP000244069"/>
    </source>
</evidence>
<evidence type="ECO:0000259" key="1">
    <source>
        <dbReference type="SMART" id="SM01321"/>
    </source>
</evidence>
<organism evidence="2 3">
    <name type="scientific">Allosediminivita pacifica</name>
    <dbReference type="NCBI Taxonomy" id="1267769"/>
    <lineage>
        <taxon>Bacteria</taxon>
        <taxon>Pseudomonadati</taxon>
        <taxon>Pseudomonadota</taxon>
        <taxon>Alphaproteobacteria</taxon>
        <taxon>Rhodobacterales</taxon>
        <taxon>Paracoccaceae</taxon>
        <taxon>Allosediminivita</taxon>
    </lineage>
</organism>
<dbReference type="GO" id="GO:0004803">
    <property type="term" value="F:transposase activity"/>
    <property type="evidence" value="ECO:0007669"/>
    <property type="project" value="InterPro"/>
</dbReference>
<dbReference type="RefSeq" id="WP_107977721.1">
    <property type="nucleotide sequence ID" value="NZ_BMEZ01000021.1"/>
</dbReference>
<dbReference type="GO" id="GO:0006313">
    <property type="term" value="P:DNA transposition"/>
    <property type="evidence" value="ECO:0007669"/>
    <property type="project" value="InterPro"/>
</dbReference>
<dbReference type="NCBIfam" id="NF047646">
    <property type="entry name" value="REP_Tyr_transpos"/>
    <property type="match status" value="1"/>
</dbReference>
<protein>
    <submittedName>
        <fullName evidence="2">Putative transposase</fullName>
    </submittedName>
</protein>
<dbReference type="InterPro" id="IPR036515">
    <property type="entry name" value="Transposase_17_sf"/>
</dbReference>
<feature type="domain" description="Transposase IS200-like" evidence="1">
    <location>
        <begin position="9"/>
        <end position="131"/>
    </location>
</feature>
<accession>A0A2T6ANU4</accession>
<gene>
    <name evidence="2" type="ORF">C8N44_12114</name>
</gene>